<dbReference type="AlphaFoldDB" id="A0A6P2T888"/>
<proteinExistence type="predicted"/>
<dbReference type="InterPro" id="IPR002925">
    <property type="entry name" value="Dienelactn_hydro"/>
</dbReference>
<dbReference type="EMBL" id="CABVQC010000122">
    <property type="protein sequence ID" value="VWC53864.1"/>
    <property type="molecule type" value="Genomic_DNA"/>
</dbReference>
<dbReference type="Pfam" id="PF01738">
    <property type="entry name" value="DLH"/>
    <property type="match status" value="1"/>
</dbReference>
<evidence type="ECO:0000313" key="3">
    <source>
        <dbReference type="EMBL" id="VWC53864.1"/>
    </source>
</evidence>
<feature type="domain" description="Dienelactone hydrolase" evidence="2">
    <location>
        <begin position="75"/>
        <end position="258"/>
    </location>
</feature>
<dbReference type="GO" id="GO:0052689">
    <property type="term" value="F:carboxylic ester hydrolase activity"/>
    <property type="evidence" value="ECO:0007669"/>
    <property type="project" value="UniProtKB-ARBA"/>
</dbReference>
<dbReference type="Proteomes" id="UP000494261">
    <property type="component" value="Unassembled WGS sequence"/>
</dbReference>
<dbReference type="InterPro" id="IPR050261">
    <property type="entry name" value="FrsA_esterase"/>
</dbReference>
<reference evidence="3 4" key="1">
    <citation type="submission" date="2019-09" db="EMBL/GenBank/DDBJ databases">
        <authorList>
            <person name="Depoorter E."/>
        </authorList>
    </citation>
    <scope>NUCLEOTIDE SEQUENCE [LARGE SCALE GENOMIC DNA]</scope>
    <source>
        <strain evidence="3">LMG 13014</strain>
    </source>
</reference>
<organism evidence="3 4">
    <name type="scientific">Burkholderia aenigmatica</name>
    <dbReference type="NCBI Taxonomy" id="2015348"/>
    <lineage>
        <taxon>Bacteria</taxon>
        <taxon>Pseudomonadati</taxon>
        <taxon>Pseudomonadota</taxon>
        <taxon>Betaproteobacteria</taxon>
        <taxon>Burkholderiales</taxon>
        <taxon>Burkholderiaceae</taxon>
        <taxon>Burkholderia</taxon>
        <taxon>Burkholderia cepacia complex</taxon>
    </lineage>
</organism>
<evidence type="ECO:0000259" key="2">
    <source>
        <dbReference type="Pfam" id="PF01738"/>
    </source>
</evidence>
<evidence type="ECO:0000313" key="4">
    <source>
        <dbReference type="Proteomes" id="UP000494261"/>
    </source>
</evidence>
<protein>
    <submittedName>
        <fullName evidence="3">Dienelactone hydrolase</fullName>
    </submittedName>
</protein>
<dbReference type="SUPFAM" id="SSF53474">
    <property type="entry name" value="alpha/beta-Hydrolases"/>
    <property type="match status" value="1"/>
</dbReference>
<keyword evidence="1 3" id="KW-0378">Hydrolase</keyword>
<name>A0A6P2T888_9BURK</name>
<dbReference type="PANTHER" id="PTHR22946">
    <property type="entry name" value="DIENELACTONE HYDROLASE DOMAIN-CONTAINING PROTEIN-RELATED"/>
    <property type="match status" value="1"/>
</dbReference>
<dbReference type="PANTHER" id="PTHR22946:SF9">
    <property type="entry name" value="POLYKETIDE TRANSFERASE AF380"/>
    <property type="match status" value="1"/>
</dbReference>
<dbReference type="RefSeq" id="WP_235996332.1">
    <property type="nucleotide sequence ID" value="NZ_CABVQC010000122.1"/>
</dbReference>
<evidence type="ECO:0000256" key="1">
    <source>
        <dbReference type="ARBA" id="ARBA00022801"/>
    </source>
</evidence>
<accession>A0A6P2T888</accession>
<sequence>MLTAEWYGACRRRMVLVAACILLVSLAHTGYAQVARMEVIPFESLTLTDQEFLVGREDGKPVTIAGELRLPRSGNERFPLVILLHGSGGVGNYVLDWEQEFLALGVATFVIDSFAARGIVNVNDDQSQLGRLAQTEDAYRALALLARHPRIDPNRVMLMGLSRGGQNALYASLTRFQRMHADASGAHFAAYVAFYPDCTYAFRDDEDIVSQPVRVFHGTDDNYAPVAPCRAYVERLKAKGKDIRLTEYPGAGHVFDGRAFKPPVKLRQAQTMRNCRWVEGDNGQIFNAKTKQPFSYDDPCVERGATIAYDETAAKAARRAVAELVAATLKPARPPN</sequence>
<dbReference type="InterPro" id="IPR029058">
    <property type="entry name" value="AB_hydrolase_fold"/>
</dbReference>
<dbReference type="Gene3D" id="3.40.50.1820">
    <property type="entry name" value="alpha/beta hydrolase"/>
    <property type="match status" value="1"/>
</dbReference>
<gene>
    <name evidence="3" type="ORF">BLA13014_08272</name>
</gene>